<comment type="caution">
    <text evidence="1">The sequence shown here is derived from an EMBL/GenBank/DDBJ whole genome shotgun (WGS) entry which is preliminary data.</text>
</comment>
<gene>
    <name evidence="1" type="ORF">AAG747_06385</name>
</gene>
<keyword evidence="2" id="KW-1185">Reference proteome</keyword>
<dbReference type="EMBL" id="JBDKWZ010000003">
    <property type="protein sequence ID" value="MEN7547526.1"/>
    <property type="molecule type" value="Genomic_DNA"/>
</dbReference>
<organism evidence="1 2">
    <name type="scientific">Rapidithrix thailandica</name>
    <dbReference type="NCBI Taxonomy" id="413964"/>
    <lineage>
        <taxon>Bacteria</taxon>
        <taxon>Pseudomonadati</taxon>
        <taxon>Bacteroidota</taxon>
        <taxon>Cytophagia</taxon>
        <taxon>Cytophagales</taxon>
        <taxon>Flammeovirgaceae</taxon>
        <taxon>Rapidithrix</taxon>
    </lineage>
</organism>
<reference evidence="1 2" key="1">
    <citation type="submission" date="2024-04" db="EMBL/GenBank/DDBJ databases">
        <title>Novel genus in family Flammeovirgaceae.</title>
        <authorList>
            <person name="Nguyen T.H."/>
            <person name="Vuong T.Q."/>
            <person name="Le H."/>
            <person name="Kim S.-G."/>
        </authorList>
    </citation>
    <scope>NUCLEOTIDE SEQUENCE [LARGE SCALE GENOMIC DNA]</scope>
    <source>
        <strain evidence="1 2">JCM 23209</strain>
    </source>
</reference>
<protein>
    <submittedName>
        <fullName evidence="1">Uncharacterized protein</fullName>
    </submittedName>
</protein>
<evidence type="ECO:0000313" key="2">
    <source>
        <dbReference type="Proteomes" id="UP001403385"/>
    </source>
</evidence>
<dbReference type="AlphaFoldDB" id="A0AAW9S9E0"/>
<evidence type="ECO:0000313" key="1">
    <source>
        <dbReference type="EMBL" id="MEN7547526.1"/>
    </source>
</evidence>
<accession>A0AAW9S9E0</accession>
<name>A0AAW9S9E0_9BACT</name>
<dbReference type="Proteomes" id="UP001403385">
    <property type="component" value="Unassembled WGS sequence"/>
</dbReference>
<sequence length="427" mass="48988">MEPVNYLIYEDIEWQRAEVLGISCVEGAYDVYIAKRTSQKVYIRKLTFDFHSESVALLPEYYVLPELKLIQGFHRDGEFYLIGVVNGSSKIQVYRFHEKGYQMIPFDLSGHSFNPETSISSSQTLDYNLEKIGRNWLPYKAALIYEGQVADPHLAKAKSKVYVANHEVSLVLNYLKGMTIVVTLDLESQVYEYRKYVMPPVSSGISKGNAFVYNGFLYQLITSNKQLWLTVTEMATNQIVTRLTASGKKQIPFKNQRVREKAEPIINGLGLKPYKEKKADVFIKMVRKMKLFISAYPRQDGTIGIAVGGIKTRKKRKDNRVAVPVTNPVSLASAGSVEFYGALGVGVGNVIDVTYDDFLYFNTVLDQEWKHDKAAVPQPAFQQFYQYFQKYDQLDLTTSMYFQANQKYYYGVYDLREKVYTVFEAKE</sequence>
<dbReference type="RefSeq" id="WP_346820314.1">
    <property type="nucleotide sequence ID" value="NZ_JBDKWZ010000003.1"/>
</dbReference>
<proteinExistence type="predicted"/>